<keyword evidence="3" id="KW-1185">Reference proteome</keyword>
<dbReference type="AlphaFoldDB" id="A0A9P0CXH4"/>
<dbReference type="SMART" id="SM00587">
    <property type="entry name" value="CHK"/>
    <property type="match status" value="1"/>
</dbReference>
<dbReference type="SUPFAM" id="SSF56112">
    <property type="entry name" value="Protein kinase-like (PK-like)"/>
    <property type="match status" value="1"/>
</dbReference>
<organism evidence="2 3">
    <name type="scientific">Psylliodes chrysocephalus</name>
    <dbReference type="NCBI Taxonomy" id="3402493"/>
    <lineage>
        <taxon>Eukaryota</taxon>
        <taxon>Metazoa</taxon>
        <taxon>Ecdysozoa</taxon>
        <taxon>Arthropoda</taxon>
        <taxon>Hexapoda</taxon>
        <taxon>Insecta</taxon>
        <taxon>Pterygota</taxon>
        <taxon>Neoptera</taxon>
        <taxon>Endopterygota</taxon>
        <taxon>Coleoptera</taxon>
        <taxon>Polyphaga</taxon>
        <taxon>Cucujiformia</taxon>
        <taxon>Chrysomeloidea</taxon>
        <taxon>Chrysomelidae</taxon>
        <taxon>Galerucinae</taxon>
        <taxon>Alticini</taxon>
        <taxon>Psylliodes</taxon>
    </lineage>
</organism>
<dbReference type="PANTHER" id="PTHR11012:SF55">
    <property type="entry name" value="BHLH DOMAIN-CONTAINING PROTEIN"/>
    <property type="match status" value="1"/>
</dbReference>
<dbReference type="Proteomes" id="UP001153636">
    <property type="component" value="Chromosome 2"/>
</dbReference>
<dbReference type="InterPro" id="IPR004119">
    <property type="entry name" value="EcKL"/>
</dbReference>
<dbReference type="Gene3D" id="3.90.1200.10">
    <property type="match status" value="1"/>
</dbReference>
<protein>
    <recommendedName>
        <fullName evidence="1">CHK kinase-like domain-containing protein</fullName>
    </recommendedName>
</protein>
<evidence type="ECO:0000313" key="3">
    <source>
        <dbReference type="Proteomes" id="UP001153636"/>
    </source>
</evidence>
<dbReference type="OrthoDB" id="191037at2759"/>
<name>A0A9P0CXH4_9CUCU</name>
<dbReference type="PANTHER" id="PTHR11012">
    <property type="entry name" value="PROTEIN KINASE-LIKE DOMAIN-CONTAINING"/>
    <property type="match status" value="1"/>
</dbReference>
<reference evidence="2" key="1">
    <citation type="submission" date="2022-01" db="EMBL/GenBank/DDBJ databases">
        <authorList>
            <person name="King R."/>
        </authorList>
    </citation>
    <scope>NUCLEOTIDE SEQUENCE</scope>
</reference>
<proteinExistence type="predicted"/>
<accession>A0A9P0CXH4</accession>
<sequence>MPIKDLEQILSNRIEKGKKLIDTSSTALVAPGENYGGELLGLEITVEDENTKARDIIHAVGKKIPPTKQLQESFNIQVTFRAEILFYEKIVPMLREFQKENGIKDVINCFVEFYGGRLNLNGSDVVDKDAVIIMENLITSGYKNIDRHIGYNLEESRIVIKDLANLQATVLALKLKKPDVFQKEIRPLCCNVLTPPGESQFSEVINVIRDILLENDKIAAYVPKAMVIWNKYENRIYKAREPFVTLSHCDLWVNNAMMKYENGKPIKNIFIDFQLYSYKSPVIDLLNFLFTSVQTEVLQKEFDNLVKFYHSELISNLHKLNCDSEPFSFSKFEEELEIDAGFVLSWTLIFISLVVFGEKRKPDQEVKGSDMDFKSEEFLNKVRSMMPQGKERLYFMIETFGRKGWLRTE</sequence>
<feature type="domain" description="CHK kinase-like" evidence="1">
    <location>
        <begin position="132"/>
        <end position="319"/>
    </location>
</feature>
<gene>
    <name evidence="2" type="ORF">PSYICH_LOCUS7631</name>
</gene>
<evidence type="ECO:0000313" key="2">
    <source>
        <dbReference type="EMBL" id="CAH1106472.1"/>
    </source>
</evidence>
<dbReference type="Pfam" id="PF02958">
    <property type="entry name" value="EcKL"/>
    <property type="match status" value="1"/>
</dbReference>
<dbReference type="InterPro" id="IPR015897">
    <property type="entry name" value="CHK_kinase-like"/>
</dbReference>
<dbReference type="InterPro" id="IPR011009">
    <property type="entry name" value="Kinase-like_dom_sf"/>
</dbReference>
<dbReference type="EMBL" id="OV651814">
    <property type="protein sequence ID" value="CAH1106472.1"/>
    <property type="molecule type" value="Genomic_DNA"/>
</dbReference>
<evidence type="ECO:0000259" key="1">
    <source>
        <dbReference type="SMART" id="SM00587"/>
    </source>
</evidence>